<sequence length="96" mass="10716">MTIRTNELAEPSPKFLTTPARGCLIHVRFGTHQAHKRGGSSVEWGFEPGAFRLRSWNLTTRPQRPTNISVEGRTALLVWAQDTNLNVSIHADVIPV</sequence>
<protein>
    <submittedName>
        <fullName evidence="1">Uncharacterized protein</fullName>
    </submittedName>
</protein>
<dbReference type="EMBL" id="BGPR01001408">
    <property type="protein sequence ID" value="GBM53156.1"/>
    <property type="molecule type" value="Genomic_DNA"/>
</dbReference>
<name>A0A4Y2GK30_ARAVE</name>
<comment type="caution">
    <text evidence="1">The sequence shown here is derived from an EMBL/GenBank/DDBJ whole genome shotgun (WGS) entry which is preliminary data.</text>
</comment>
<reference evidence="1 2" key="1">
    <citation type="journal article" date="2019" name="Sci. Rep.">
        <title>Orb-weaving spider Araneus ventricosus genome elucidates the spidroin gene catalogue.</title>
        <authorList>
            <person name="Kono N."/>
            <person name="Nakamura H."/>
            <person name="Ohtoshi R."/>
            <person name="Moran D.A.P."/>
            <person name="Shinohara A."/>
            <person name="Yoshida Y."/>
            <person name="Fujiwara M."/>
            <person name="Mori M."/>
            <person name="Tomita M."/>
            <person name="Arakawa K."/>
        </authorList>
    </citation>
    <scope>NUCLEOTIDE SEQUENCE [LARGE SCALE GENOMIC DNA]</scope>
</reference>
<accession>A0A4Y2GK30</accession>
<proteinExistence type="predicted"/>
<keyword evidence="2" id="KW-1185">Reference proteome</keyword>
<evidence type="ECO:0000313" key="2">
    <source>
        <dbReference type="Proteomes" id="UP000499080"/>
    </source>
</evidence>
<dbReference type="AlphaFoldDB" id="A0A4Y2GK30"/>
<organism evidence="1 2">
    <name type="scientific">Araneus ventricosus</name>
    <name type="common">Orbweaver spider</name>
    <name type="synonym">Epeira ventricosa</name>
    <dbReference type="NCBI Taxonomy" id="182803"/>
    <lineage>
        <taxon>Eukaryota</taxon>
        <taxon>Metazoa</taxon>
        <taxon>Ecdysozoa</taxon>
        <taxon>Arthropoda</taxon>
        <taxon>Chelicerata</taxon>
        <taxon>Arachnida</taxon>
        <taxon>Araneae</taxon>
        <taxon>Araneomorphae</taxon>
        <taxon>Entelegynae</taxon>
        <taxon>Araneoidea</taxon>
        <taxon>Araneidae</taxon>
        <taxon>Araneus</taxon>
    </lineage>
</organism>
<gene>
    <name evidence="1" type="ORF">AVEN_90407_1</name>
</gene>
<evidence type="ECO:0000313" key="1">
    <source>
        <dbReference type="EMBL" id="GBM53156.1"/>
    </source>
</evidence>
<dbReference type="Proteomes" id="UP000499080">
    <property type="component" value="Unassembled WGS sequence"/>
</dbReference>